<dbReference type="SUPFAM" id="SSF46785">
    <property type="entry name" value="Winged helix' DNA-binding domain"/>
    <property type="match status" value="1"/>
</dbReference>
<sequence>MLSKACTYGIRALILVTQKSNIGNKIGGKDVAKLTDMPEQFVLKILQQLSKKELIESVKGPRGGFYMKEEQQEVTLYQVVNAIDGDQLMTSCGLGFEECSDLKPCPLHSKYKSIKTELVKMLHNTTIKEMSDDVLEGNSFLKNIIKD</sequence>
<dbReference type="AlphaFoldDB" id="A0A7X8SHL9"/>
<dbReference type="PROSITE" id="PS51197">
    <property type="entry name" value="HTH_RRF2_2"/>
    <property type="match status" value="1"/>
</dbReference>
<dbReference type="GO" id="GO:0005829">
    <property type="term" value="C:cytosol"/>
    <property type="evidence" value="ECO:0007669"/>
    <property type="project" value="TreeGrafter"/>
</dbReference>
<dbReference type="Proteomes" id="UP000585050">
    <property type="component" value="Unassembled WGS sequence"/>
</dbReference>
<proteinExistence type="predicted"/>
<dbReference type="NCBIfam" id="TIGR00738">
    <property type="entry name" value="rrf2_super"/>
    <property type="match status" value="1"/>
</dbReference>
<dbReference type="Pfam" id="PF02082">
    <property type="entry name" value="Rrf2"/>
    <property type="match status" value="1"/>
</dbReference>
<gene>
    <name evidence="1" type="ORF">HGP29_03700</name>
</gene>
<keyword evidence="2" id="KW-1185">Reference proteome</keyword>
<comment type="caution">
    <text evidence="1">The sequence shown here is derived from an EMBL/GenBank/DDBJ whole genome shotgun (WGS) entry which is preliminary data.</text>
</comment>
<dbReference type="InterPro" id="IPR036390">
    <property type="entry name" value="WH_DNA-bd_sf"/>
</dbReference>
<evidence type="ECO:0000313" key="2">
    <source>
        <dbReference type="Proteomes" id="UP000585050"/>
    </source>
</evidence>
<organism evidence="1 2">
    <name type="scientific">Flammeovirga agarivorans</name>
    <dbReference type="NCBI Taxonomy" id="2726742"/>
    <lineage>
        <taxon>Bacteria</taxon>
        <taxon>Pseudomonadati</taxon>
        <taxon>Bacteroidota</taxon>
        <taxon>Cytophagia</taxon>
        <taxon>Cytophagales</taxon>
        <taxon>Flammeovirgaceae</taxon>
        <taxon>Flammeovirga</taxon>
    </lineage>
</organism>
<evidence type="ECO:0000313" key="1">
    <source>
        <dbReference type="EMBL" id="NLR90292.1"/>
    </source>
</evidence>
<accession>A0A7X8SHL9</accession>
<dbReference type="EMBL" id="JABAIL010000001">
    <property type="protein sequence ID" value="NLR90292.1"/>
    <property type="molecule type" value="Genomic_DNA"/>
</dbReference>
<dbReference type="PANTHER" id="PTHR33221:SF13">
    <property type="entry name" value="TRANSCRIPTIONAL REGULATOR-RELATED"/>
    <property type="match status" value="1"/>
</dbReference>
<dbReference type="GO" id="GO:0003700">
    <property type="term" value="F:DNA-binding transcription factor activity"/>
    <property type="evidence" value="ECO:0007669"/>
    <property type="project" value="TreeGrafter"/>
</dbReference>
<name>A0A7X8SHL9_9BACT</name>
<dbReference type="InterPro" id="IPR036388">
    <property type="entry name" value="WH-like_DNA-bd_sf"/>
</dbReference>
<protein>
    <submittedName>
        <fullName evidence="1">Rrf2 family transcriptional regulator</fullName>
    </submittedName>
</protein>
<reference evidence="1 2" key="1">
    <citation type="submission" date="2020-04" db="EMBL/GenBank/DDBJ databases">
        <title>Flammeovirga sp. SR4, a novel species isolated from seawater.</title>
        <authorList>
            <person name="Wang X."/>
        </authorList>
    </citation>
    <scope>NUCLEOTIDE SEQUENCE [LARGE SCALE GENOMIC DNA]</scope>
    <source>
        <strain evidence="1 2">SR4</strain>
    </source>
</reference>
<dbReference type="PANTHER" id="PTHR33221">
    <property type="entry name" value="WINGED HELIX-TURN-HELIX TRANSCRIPTIONAL REGULATOR, RRF2 FAMILY"/>
    <property type="match status" value="1"/>
</dbReference>
<dbReference type="InterPro" id="IPR000944">
    <property type="entry name" value="Tscrpt_reg_Rrf2"/>
</dbReference>
<dbReference type="Gene3D" id="1.10.10.10">
    <property type="entry name" value="Winged helix-like DNA-binding domain superfamily/Winged helix DNA-binding domain"/>
    <property type="match status" value="1"/>
</dbReference>